<sequence length="61" mass="6375">MTDFLAAVGLVFVIEGLLFAALPGPAKRAMISVVETPEAQLRVIGIASAVIGLVLVWLVRA</sequence>
<evidence type="ECO:0000313" key="3">
    <source>
        <dbReference type="Proteomes" id="UP000254889"/>
    </source>
</evidence>
<keyword evidence="1" id="KW-1133">Transmembrane helix</keyword>
<dbReference type="AlphaFoldDB" id="A0A346A367"/>
<evidence type="ECO:0000256" key="1">
    <source>
        <dbReference type="SAM" id="Phobius"/>
    </source>
</evidence>
<name>A0A346A367_9HYPH</name>
<dbReference type="RefSeq" id="WP_115693993.1">
    <property type="nucleotide sequence ID" value="NZ_CP031417.1"/>
</dbReference>
<evidence type="ECO:0000313" key="2">
    <source>
        <dbReference type="EMBL" id="AXK83614.1"/>
    </source>
</evidence>
<dbReference type="PANTHER" id="PTHR38602">
    <property type="entry name" value="INNER MEMBRANE PROTEIN-RELATED"/>
    <property type="match status" value="1"/>
</dbReference>
<proteinExistence type="predicted"/>
<dbReference type="Pfam" id="PF09838">
    <property type="entry name" value="DUF2065"/>
    <property type="match status" value="1"/>
</dbReference>
<dbReference type="OrthoDB" id="9815199at2"/>
<feature type="transmembrane region" description="Helical" evidence="1">
    <location>
        <begin position="39"/>
        <end position="59"/>
    </location>
</feature>
<organism evidence="2 3">
    <name type="scientific">Pseudolabrys taiwanensis</name>
    <dbReference type="NCBI Taxonomy" id="331696"/>
    <lineage>
        <taxon>Bacteria</taxon>
        <taxon>Pseudomonadati</taxon>
        <taxon>Pseudomonadota</taxon>
        <taxon>Alphaproteobacteria</taxon>
        <taxon>Hyphomicrobiales</taxon>
        <taxon>Xanthobacteraceae</taxon>
        <taxon>Pseudolabrys</taxon>
    </lineage>
</organism>
<keyword evidence="3" id="KW-1185">Reference proteome</keyword>
<keyword evidence="1" id="KW-0472">Membrane</keyword>
<dbReference type="PANTHER" id="PTHR38602:SF1">
    <property type="entry name" value="INNER MEMBRANE PROTEIN"/>
    <property type="match status" value="1"/>
</dbReference>
<dbReference type="EMBL" id="CP031417">
    <property type="protein sequence ID" value="AXK83614.1"/>
    <property type="molecule type" value="Genomic_DNA"/>
</dbReference>
<dbReference type="Proteomes" id="UP000254889">
    <property type="component" value="Chromosome"/>
</dbReference>
<dbReference type="InterPro" id="IPR019201">
    <property type="entry name" value="DUF2065"/>
</dbReference>
<protein>
    <submittedName>
        <fullName evidence="2">DUF2065 domain-containing protein</fullName>
    </submittedName>
</protein>
<gene>
    <name evidence="2" type="ORF">DW352_25650</name>
</gene>
<keyword evidence="1" id="KW-0812">Transmembrane</keyword>
<dbReference type="KEGG" id="ptaw:DW352_25650"/>
<reference evidence="2 3" key="1">
    <citation type="submission" date="2018-07" db="EMBL/GenBank/DDBJ databases">
        <authorList>
            <person name="Quirk P.G."/>
            <person name="Krulwich T.A."/>
        </authorList>
    </citation>
    <scope>NUCLEOTIDE SEQUENCE [LARGE SCALE GENOMIC DNA]</scope>
    <source>
        <strain evidence="2 3">CC-BB4</strain>
    </source>
</reference>
<accession>A0A346A367</accession>